<evidence type="ECO:0000313" key="3">
    <source>
        <dbReference type="EMBL" id="MBP2192674.1"/>
    </source>
</evidence>
<evidence type="ECO:0000256" key="2">
    <source>
        <dbReference type="SAM" id="Phobius"/>
    </source>
</evidence>
<feature type="compositionally biased region" description="Pro residues" evidence="1">
    <location>
        <begin position="221"/>
        <end position="231"/>
    </location>
</feature>
<comment type="caution">
    <text evidence="3">The sequence shown here is derived from an EMBL/GenBank/DDBJ whole genome shotgun (WGS) entry which is preliminary data.</text>
</comment>
<dbReference type="Proteomes" id="UP001519325">
    <property type="component" value="Unassembled WGS sequence"/>
</dbReference>
<sequence>MREDDAYAESATPAERQSWAKQNNRMYGGLIAIGVVILQGFLTAHPLGTSAQISVIAFAVALPLLAVLILLGELHGSDQAGQANATDEAVKAIAMLASITGVIAAFWHIDWVAGVAVLITGALALGVYGSHFSGSRLGQSTLHRFRRGGESPPNAGHQPPAPRHPYPTGPEAPTTVMPHPARQAPQQFPSGPTTEHQVPNSPGGQQHPGPQHPGSQQYPGQTPPPSGTPNS</sequence>
<feature type="region of interest" description="Disordered" evidence="1">
    <location>
        <begin position="144"/>
        <end position="231"/>
    </location>
</feature>
<feature type="transmembrane region" description="Helical" evidence="2">
    <location>
        <begin position="115"/>
        <end position="137"/>
    </location>
</feature>
<keyword evidence="4" id="KW-1185">Reference proteome</keyword>
<accession>A0ABS4QLU6</accession>
<feature type="compositionally biased region" description="Pro residues" evidence="1">
    <location>
        <begin position="159"/>
        <end position="170"/>
    </location>
</feature>
<feature type="transmembrane region" description="Helical" evidence="2">
    <location>
        <begin position="26"/>
        <end position="45"/>
    </location>
</feature>
<organism evidence="3 4">
    <name type="scientific">Nocardia goodfellowii</name>
    <dbReference type="NCBI Taxonomy" id="882446"/>
    <lineage>
        <taxon>Bacteria</taxon>
        <taxon>Bacillati</taxon>
        <taxon>Actinomycetota</taxon>
        <taxon>Actinomycetes</taxon>
        <taxon>Mycobacteriales</taxon>
        <taxon>Nocardiaceae</taxon>
        <taxon>Nocardia</taxon>
    </lineage>
</organism>
<dbReference type="RefSeq" id="WP_209895713.1">
    <property type="nucleotide sequence ID" value="NZ_JAGGMR010000001.1"/>
</dbReference>
<dbReference type="EMBL" id="JAGGMR010000001">
    <property type="protein sequence ID" value="MBP2192674.1"/>
    <property type="molecule type" value="Genomic_DNA"/>
</dbReference>
<feature type="compositionally biased region" description="Low complexity" evidence="1">
    <location>
        <begin position="201"/>
        <end position="220"/>
    </location>
</feature>
<gene>
    <name evidence="3" type="ORF">BJ987_005575</name>
</gene>
<name>A0ABS4QLU6_9NOCA</name>
<protein>
    <submittedName>
        <fullName evidence="3">Uncharacterized protein</fullName>
    </submittedName>
</protein>
<feature type="transmembrane region" description="Helical" evidence="2">
    <location>
        <begin position="51"/>
        <end position="71"/>
    </location>
</feature>
<keyword evidence="2" id="KW-0812">Transmembrane</keyword>
<reference evidence="3 4" key="1">
    <citation type="submission" date="2021-03" db="EMBL/GenBank/DDBJ databases">
        <title>Sequencing the genomes of 1000 actinobacteria strains.</title>
        <authorList>
            <person name="Klenk H.-P."/>
        </authorList>
    </citation>
    <scope>NUCLEOTIDE SEQUENCE [LARGE SCALE GENOMIC DNA]</scope>
    <source>
        <strain evidence="3 4">DSM 45516</strain>
    </source>
</reference>
<proteinExistence type="predicted"/>
<evidence type="ECO:0000256" key="1">
    <source>
        <dbReference type="SAM" id="MobiDB-lite"/>
    </source>
</evidence>
<keyword evidence="2" id="KW-1133">Transmembrane helix</keyword>
<feature type="compositionally biased region" description="Polar residues" evidence="1">
    <location>
        <begin position="184"/>
        <end position="200"/>
    </location>
</feature>
<evidence type="ECO:0000313" key="4">
    <source>
        <dbReference type="Proteomes" id="UP001519325"/>
    </source>
</evidence>
<keyword evidence="2" id="KW-0472">Membrane</keyword>
<feature type="transmembrane region" description="Helical" evidence="2">
    <location>
        <begin position="92"/>
        <end position="109"/>
    </location>
</feature>